<comment type="similarity">
    <text evidence="2">Belongs to the CorA metal ion transporter (MIT) (TC 1.A.35) family.</text>
</comment>
<dbReference type="Gene3D" id="1.10.3730.20">
    <property type="match status" value="1"/>
</dbReference>
<evidence type="ECO:0000256" key="7">
    <source>
        <dbReference type="SAM" id="Phobius"/>
    </source>
</evidence>
<evidence type="ECO:0000256" key="4">
    <source>
        <dbReference type="ARBA" id="ARBA00022989"/>
    </source>
</evidence>
<feature type="compositionally biased region" description="Basic residues" evidence="6">
    <location>
        <begin position="432"/>
        <end position="443"/>
    </location>
</feature>
<dbReference type="SUPFAM" id="SSF143865">
    <property type="entry name" value="CorA soluble domain-like"/>
    <property type="match status" value="1"/>
</dbReference>
<dbReference type="InterPro" id="IPR008521">
    <property type="entry name" value="Mg_trans_NIPA"/>
</dbReference>
<evidence type="ECO:0000256" key="3">
    <source>
        <dbReference type="ARBA" id="ARBA00022692"/>
    </source>
</evidence>
<feature type="transmembrane region" description="Helical" evidence="7">
    <location>
        <begin position="56"/>
        <end position="76"/>
    </location>
</feature>
<dbReference type="InterPro" id="IPR045863">
    <property type="entry name" value="CorA_TM1_TM2"/>
</dbReference>
<sequence>MANASPGALVALGIVVGLISTCVQSVGLTLQRKSHMLEDEKEDHLPRRPPYRRRQWQIGMFLFLIANIIGSSIQITTLPLPLLSTLQASGLVFNSLLASLLLKEPWTRRTGYGTVLVAAGAVLISLFSALPEPSHNLGQLLELLHQPGFLVWFILSLVFVLGVLVTDFTLRKCISSNRRDSARIRLIRGMSYGMVSGILSAHALLLAKSAVELIVRSVADKSNQFSGYQSWLLLVAFLVLALSQLYYLHLGLKLISTSVLYPFVFCIYNIVAILDGLIYFRQMDRLPVLHACLIALGTVILLAGVLALSWRLQDEDDPDHPPMAQSDIPQTLLTPGLGFTADPDDDTNESAIASDDDFESEVESSALLGKDRIRTRSKTSMSGFGRRKRAHTLKEVSQIWKELGDDTEAAYGTFQSGEHTPPGPNERPASAGHHRQRQRRRSSGGRTLEADGLTQFGDLGFGRPKRSKTLPSQVRKGRSVSGKRRNVSGQHHHHDGGALFSDLLKRDWWRARRKEDEDDEDDDDGDDEDEAGPSASGGSNSNIKLRQAGQAFSMASRRRHLHRRKSWSYGDGSILIRVGSRRASRHYHEIQVTGPRDAGRFARLVEGQVREFPRDPLIIAINGYQPWLETILNSCIQDHWSDISDLDREVQFAHTMQFPEKASKKGRFVPWTFIIDHMNVPQVYYWSVGMEPRKGEDWELPDISFFRYRLGVWQKGRSACLIDRDVSVSIVFTHQDQVSDYVVSELMFGFLYKNEDFGQPREDEEGICWLFMQLYWLLTDWQNIIHQVIERLDEAEKNSHGRHLPVKMRARMAHSEVDRIYEMKEYLSFHTRSFQKLQKLKSEVPQDEQQDPLWDDLDDAIDDLQHYDSSVDNLKERFNNLLDLEFNIQNAVQADNSQFLAIIATLFLPLSFLASLFGMTTVNWPAIWYLYVAIPVLVISAAFTVVFPWSVRRTQKALYPEEMRRVRLMPSEFTMLGDQLPDSADIPGKSATRGRRKSLRPSGMDNDVKMRARSKSRAQAEKDEL</sequence>
<feature type="compositionally biased region" description="Acidic residues" evidence="6">
    <location>
        <begin position="516"/>
        <end position="531"/>
    </location>
</feature>
<feature type="transmembrane region" description="Helical" evidence="7">
    <location>
        <begin position="111"/>
        <end position="130"/>
    </location>
</feature>
<feature type="transmembrane region" description="Helical" evidence="7">
    <location>
        <begin position="899"/>
        <end position="920"/>
    </location>
</feature>
<dbReference type="SUPFAM" id="SSF103481">
    <property type="entry name" value="Multidrug resistance efflux transporter EmrE"/>
    <property type="match status" value="1"/>
</dbReference>
<feature type="compositionally biased region" description="Low complexity" evidence="6">
    <location>
        <begin position="532"/>
        <end position="542"/>
    </location>
</feature>
<dbReference type="Gene3D" id="1.20.58.340">
    <property type="entry name" value="Magnesium transport protein CorA, transmembrane region"/>
    <property type="match status" value="1"/>
</dbReference>
<keyword evidence="4 7" id="KW-1133">Transmembrane helix</keyword>
<accession>A0AAJ0GGG8</accession>
<keyword evidence="5 7" id="KW-0472">Membrane</keyword>
<reference evidence="8" key="1">
    <citation type="submission" date="2023-04" db="EMBL/GenBank/DDBJ databases">
        <title>Black Yeasts Isolated from many extreme environments.</title>
        <authorList>
            <person name="Coleine C."/>
            <person name="Stajich J.E."/>
            <person name="Selbmann L."/>
        </authorList>
    </citation>
    <scope>NUCLEOTIDE SEQUENCE</scope>
    <source>
        <strain evidence="8">CCFEE 5312</strain>
    </source>
</reference>
<dbReference type="EMBL" id="JAWDJX010000004">
    <property type="protein sequence ID" value="KAK3057065.1"/>
    <property type="molecule type" value="Genomic_DNA"/>
</dbReference>
<comment type="caution">
    <text evidence="8">The sequence shown here is derived from an EMBL/GenBank/DDBJ whole genome shotgun (WGS) entry which is preliminary data.</text>
</comment>
<dbReference type="PANTHER" id="PTHR12570:SF86">
    <property type="entry name" value="ADR321CP"/>
    <property type="match status" value="1"/>
</dbReference>
<feature type="compositionally biased region" description="Basic residues" evidence="6">
    <location>
        <begin position="475"/>
        <end position="494"/>
    </location>
</feature>
<feature type="transmembrane region" description="Helical" evidence="7">
    <location>
        <begin position="6"/>
        <end position="30"/>
    </location>
</feature>
<dbReference type="SUPFAM" id="SSF144083">
    <property type="entry name" value="Magnesium transport protein CorA, transmembrane region"/>
    <property type="match status" value="1"/>
</dbReference>
<feature type="transmembrane region" description="Helical" evidence="7">
    <location>
        <begin position="926"/>
        <end position="949"/>
    </location>
</feature>
<evidence type="ECO:0008006" key="10">
    <source>
        <dbReference type="Google" id="ProtNLM"/>
    </source>
</evidence>
<dbReference type="GO" id="GO:0015095">
    <property type="term" value="F:magnesium ion transmembrane transporter activity"/>
    <property type="evidence" value="ECO:0007669"/>
    <property type="project" value="InterPro"/>
</dbReference>
<evidence type="ECO:0000313" key="8">
    <source>
        <dbReference type="EMBL" id="KAK3057065.1"/>
    </source>
</evidence>
<feature type="transmembrane region" description="Helical" evidence="7">
    <location>
        <begin position="191"/>
        <end position="211"/>
    </location>
</feature>
<feature type="region of interest" description="Disordered" evidence="6">
    <location>
        <begin position="979"/>
        <end position="1025"/>
    </location>
</feature>
<feature type="compositionally biased region" description="Acidic residues" evidence="6">
    <location>
        <begin position="342"/>
        <end position="362"/>
    </location>
</feature>
<dbReference type="Pfam" id="PF01544">
    <property type="entry name" value="CorA"/>
    <property type="match status" value="1"/>
</dbReference>
<feature type="region of interest" description="Disordered" evidence="6">
    <location>
        <begin position="338"/>
        <end position="389"/>
    </location>
</feature>
<feature type="transmembrane region" description="Helical" evidence="7">
    <location>
        <begin position="260"/>
        <end position="280"/>
    </location>
</feature>
<feature type="transmembrane region" description="Helical" evidence="7">
    <location>
        <begin position="82"/>
        <end position="102"/>
    </location>
</feature>
<dbReference type="InterPro" id="IPR037185">
    <property type="entry name" value="EmrE-like"/>
</dbReference>
<keyword evidence="3 7" id="KW-0812">Transmembrane</keyword>
<comment type="subcellular location">
    <subcellularLocation>
        <location evidence="1">Membrane</location>
        <topology evidence="1">Multi-pass membrane protein</topology>
    </subcellularLocation>
</comment>
<keyword evidence="9" id="KW-1185">Reference proteome</keyword>
<name>A0AAJ0GGG8_9PEZI</name>
<protein>
    <recommendedName>
        <fullName evidence="10">Magnesium transporter</fullName>
    </recommendedName>
</protein>
<gene>
    <name evidence="8" type="ORF">LTR09_002103</name>
</gene>
<feature type="region of interest" description="Disordered" evidence="6">
    <location>
        <begin position="412"/>
        <end position="497"/>
    </location>
</feature>
<dbReference type="Pfam" id="PF05653">
    <property type="entry name" value="Mg_trans_NIPA"/>
    <property type="match status" value="1"/>
</dbReference>
<evidence type="ECO:0000256" key="1">
    <source>
        <dbReference type="ARBA" id="ARBA00004141"/>
    </source>
</evidence>
<feature type="transmembrane region" description="Helical" evidence="7">
    <location>
        <begin position="150"/>
        <end position="170"/>
    </location>
</feature>
<evidence type="ECO:0000256" key="2">
    <source>
        <dbReference type="ARBA" id="ARBA00009765"/>
    </source>
</evidence>
<dbReference type="AlphaFoldDB" id="A0AAJ0GGG8"/>
<dbReference type="GO" id="GO:0016020">
    <property type="term" value="C:membrane"/>
    <property type="evidence" value="ECO:0007669"/>
    <property type="project" value="UniProtKB-SubCell"/>
</dbReference>
<feature type="transmembrane region" description="Helical" evidence="7">
    <location>
        <begin position="231"/>
        <end position="248"/>
    </location>
</feature>
<feature type="region of interest" description="Disordered" evidence="6">
    <location>
        <begin position="515"/>
        <end position="545"/>
    </location>
</feature>
<proteinExistence type="inferred from homology"/>
<evidence type="ECO:0000313" key="9">
    <source>
        <dbReference type="Proteomes" id="UP001271007"/>
    </source>
</evidence>
<dbReference type="InterPro" id="IPR002523">
    <property type="entry name" value="MgTranspt_CorA/ZnTranspt_ZntB"/>
</dbReference>
<dbReference type="InterPro" id="IPR045861">
    <property type="entry name" value="CorA_cytoplasmic_dom"/>
</dbReference>
<evidence type="ECO:0000256" key="5">
    <source>
        <dbReference type="ARBA" id="ARBA00023136"/>
    </source>
</evidence>
<feature type="transmembrane region" description="Helical" evidence="7">
    <location>
        <begin position="286"/>
        <end position="308"/>
    </location>
</feature>
<dbReference type="Proteomes" id="UP001271007">
    <property type="component" value="Unassembled WGS sequence"/>
</dbReference>
<evidence type="ECO:0000256" key="6">
    <source>
        <dbReference type="SAM" id="MobiDB-lite"/>
    </source>
</evidence>
<organism evidence="8 9">
    <name type="scientific">Extremus antarcticus</name>
    <dbReference type="NCBI Taxonomy" id="702011"/>
    <lineage>
        <taxon>Eukaryota</taxon>
        <taxon>Fungi</taxon>
        <taxon>Dikarya</taxon>
        <taxon>Ascomycota</taxon>
        <taxon>Pezizomycotina</taxon>
        <taxon>Dothideomycetes</taxon>
        <taxon>Dothideomycetidae</taxon>
        <taxon>Mycosphaerellales</taxon>
        <taxon>Extremaceae</taxon>
        <taxon>Extremus</taxon>
    </lineage>
</organism>
<dbReference type="PANTHER" id="PTHR12570">
    <property type="match status" value="1"/>
</dbReference>